<keyword evidence="3" id="KW-1185">Reference proteome</keyword>
<sequence length="94" mass="11048">MLAWLSVPRASWVRHYLDDLLCLPLLLTVTLFFMRALFGPAVRFTNYQVAFAVVYVALAFEVFFPLFLPRYTPDLWDVVLYAIGGFIFYRFLNK</sequence>
<evidence type="ECO:0000313" key="3">
    <source>
        <dbReference type="Proteomes" id="UP000036458"/>
    </source>
</evidence>
<gene>
    <name evidence="2" type="ORF">TH63_13165</name>
</gene>
<protein>
    <recommendedName>
        <fullName evidence="4">Magnesium citrate secondary transporter</fullName>
    </recommendedName>
</protein>
<dbReference type="PATRIC" id="fig|1379910.4.peg.2858"/>
<feature type="transmembrane region" description="Helical" evidence="1">
    <location>
        <begin position="20"/>
        <end position="38"/>
    </location>
</feature>
<name>A0A0H4VUV7_9BACT</name>
<dbReference type="Proteomes" id="UP000036458">
    <property type="component" value="Chromosome"/>
</dbReference>
<feature type="transmembrane region" description="Helical" evidence="1">
    <location>
        <begin position="50"/>
        <end position="69"/>
    </location>
</feature>
<evidence type="ECO:0000256" key="1">
    <source>
        <dbReference type="SAM" id="Phobius"/>
    </source>
</evidence>
<dbReference type="AlphaFoldDB" id="A0A0H4VUV7"/>
<keyword evidence="1" id="KW-1133">Transmembrane helix</keyword>
<evidence type="ECO:0000313" key="2">
    <source>
        <dbReference type="EMBL" id="AKQ47707.1"/>
    </source>
</evidence>
<accession>A0A0H4VUV7</accession>
<dbReference type="EMBL" id="CP010777">
    <property type="protein sequence ID" value="AKQ47707.1"/>
    <property type="molecule type" value="Genomic_DNA"/>
</dbReference>
<organism evidence="2 3">
    <name type="scientific">Rufibacter radiotolerans</name>
    <dbReference type="NCBI Taxonomy" id="1379910"/>
    <lineage>
        <taxon>Bacteria</taxon>
        <taxon>Pseudomonadati</taxon>
        <taxon>Bacteroidota</taxon>
        <taxon>Cytophagia</taxon>
        <taxon>Cytophagales</taxon>
        <taxon>Hymenobacteraceae</taxon>
        <taxon>Rufibacter</taxon>
    </lineage>
</organism>
<reference evidence="2 3" key="1">
    <citation type="submission" date="2015-01" db="EMBL/GenBank/DDBJ databases">
        <title>Rufibacter sp./DG31D/ whole genome sequencing.</title>
        <authorList>
            <person name="Kim M.K."/>
            <person name="Srinivasan S."/>
            <person name="Lee J.-J."/>
        </authorList>
    </citation>
    <scope>NUCLEOTIDE SEQUENCE [LARGE SCALE GENOMIC DNA]</scope>
    <source>
        <strain evidence="2 3">DG31D</strain>
    </source>
</reference>
<feature type="transmembrane region" description="Helical" evidence="1">
    <location>
        <begin position="75"/>
        <end position="92"/>
    </location>
</feature>
<dbReference type="STRING" id="1379910.TH63_13165"/>
<keyword evidence="1" id="KW-0472">Membrane</keyword>
<keyword evidence="1" id="KW-0812">Transmembrane</keyword>
<evidence type="ECO:0008006" key="4">
    <source>
        <dbReference type="Google" id="ProtNLM"/>
    </source>
</evidence>
<proteinExistence type="predicted"/>
<dbReference type="KEGG" id="ruf:TH63_13165"/>